<organism evidence="3 4">
    <name type="scientific">Clostridium estertheticum</name>
    <dbReference type="NCBI Taxonomy" id="238834"/>
    <lineage>
        <taxon>Bacteria</taxon>
        <taxon>Bacillati</taxon>
        <taxon>Bacillota</taxon>
        <taxon>Clostridia</taxon>
        <taxon>Eubacteriales</taxon>
        <taxon>Clostridiaceae</taxon>
        <taxon>Clostridium</taxon>
    </lineage>
</organism>
<evidence type="ECO:0000259" key="2">
    <source>
        <dbReference type="Pfam" id="PF01248"/>
    </source>
</evidence>
<dbReference type="NCBIfam" id="NF004078">
    <property type="entry name" value="PRK05583.1"/>
    <property type="match status" value="1"/>
</dbReference>
<dbReference type="InterPro" id="IPR029064">
    <property type="entry name" value="Ribosomal_eL30-like_sf"/>
</dbReference>
<comment type="caution">
    <text evidence="3">The sequence shown here is derived from an EMBL/GenBank/DDBJ whole genome shotgun (WGS) entry which is preliminary data.</text>
</comment>
<sequence length="127" mass="14224">MNNKFFQFLGLTKKAGKLIEGYNQCEDALSHGRGTLIILSEESAVNTKDKFKRLSIKNVIPLIEGVSNETLGKCLGRPEINVLCVNDKKMTNKLLSLWNEMNESVENTESTESIESVESVESKENNE</sequence>
<dbReference type="EMBL" id="JABEYB010000006">
    <property type="protein sequence ID" value="NNU76238.1"/>
    <property type="molecule type" value="Genomic_DNA"/>
</dbReference>
<dbReference type="RefSeq" id="WP_207714965.1">
    <property type="nucleotide sequence ID" value="NZ_CP087098.1"/>
</dbReference>
<reference evidence="3 4" key="1">
    <citation type="submission" date="2020-05" db="EMBL/GenBank/DDBJ databases">
        <title>Complete genome of Clostridium estertheticum subspecies estertheticum, isolated from Vacuum packed lamb meat from New Zealand imported to Switzerland.</title>
        <authorList>
            <person name="Wambui J."/>
            <person name="Stevens M.J.A."/>
            <person name="Stephan R."/>
        </authorList>
    </citation>
    <scope>NUCLEOTIDE SEQUENCE [LARGE SCALE GENOMIC DNA]</scope>
    <source>
        <strain evidence="3 4">CEST001</strain>
    </source>
</reference>
<feature type="domain" description="Ribosomal protein eL8/eL30/eS12/Gadd45" evidence="2">
    <location>
        <begin position="7"/>
        <end position="85"/>
    </location>
</feature>
<dbReference type="Proteomes" id="UP000531659">
    <property type="component" value="Unassembled WGS sequence"/>
</dbReference>
<dbReference type="InterPro" id="IPR004038">
    <property type="entry name" value="Ribosomal_eL8/eL30/eS12/Gad45"/>
</dbReference>
<evidence type="ECO:0000313" key="3">
    <source>
        <dbReference type="EMBL" id="NNU76238.1"/>
    </source>
</evidence>
<dbReference type="GO" id="GO:0005840">
    <property type="term" value="C:ribosome"/>
    <property type="evidence" value="ECO:0007669"/>
    <property type="project" value="UniProtKB-KW"/>
</dbReference>
<evidence type="ECO:0000256" key="1">
    <source>
        <dbReference type="SAM" id="MobiDB-lite"/>
    </source>
</evidence>
<name>A0A7Y3SVR5_9CLOT</name>
<gene>
    <name evidence="3" type="ORF">HLQ16_09875</name>
</gene>
<evidence type="ECO:0000313" key="4">
    <source>
        <dbReference type="Proteomes" id="UP000531659"/>
    </source>
</evidence>
<proteinExistence type="predicted"/>
<dbReference type="Pfam" id="PF01248">
    <property type="entry name" value="Ribosomal_L7Ae"/>
    <property type="match status" value="1"/>
</dbReference>
<accession>A0A7Y3SVR5</accession>
<dbReference type="SUPFAM" id="SSF55315">
    <property type="entry name" value="L30e-like"/>
    <property type="match status" value="1"/>
</dbReference>
<keyword evidence="3" id="KW-0689">Ribosomal protein</keyword>
<protein>
    <submittedName>
        <fullName evidence="3">50S ribosomal protein L7ae-like protein</fullName>
    </submittedName>
</protein>
<dbReference type="AlphaFoldDB" id="A0A7Y3SVR5"/>
<dbReference type="Gene3D" id="3.30.1330.30">
    <property type="match status" value="1"/>
</dbReference>
<keyword evidence="3" id="KW-0687">Ribonucleoprotein</keyword>
<feature type="compositionally biased region" description="Low complexity" evidence="1">
    <location>
        <begin position="104"/>
        <end position="119"/>
    </location>
</feature>
<feature type="region of interest" description="Disordered" evidence="1">
    <location>
        <begin position="104"/>
        <end position="127"/>
    </location>
</feature>